<feature type="transmembrane region" description="Helical" evidence="1">
    <location>
        <begin position="127"/>
        <end position="151"/>
    </location>
</feature>
<keyword evidence="1" id="KW-1133">Transmembrane helix</keyword>
<feature type="transmembrane region" description="Helical" evidence="1">
    <location>
        <begin position="62"/>
        <end position="84"/>
    </location>
</feature>
<dbReference type="GeneID" id="17280215"/>
<evidence type="ECO:0000313" key="2">
    <source>
        <dbReference type="EnsemblProtists" id="EOD34945"/>
    </source>
</evidence>
<dbReference type="EnsemblProtists" id="EOD34945">
    <property type="protein sequence ID" value="EOD34945"/>
    <property type="gene ID" value="EMIHUDRAFT_110983"/>
</dbReference>
<feature type="transmembrane region" description="Helical" evidence="1">
    <location>
        <begin position="96"/>
        <end position="121"/>
    </location>
</feature>
<evidence type="ECO:0000256" key="1">
    <source>
        <dbReference type="SAM" id="Phobius"/>
    </source>
</evidence>
<reference evidence="3" key="1">
    <citation type="journal article" date="2013" name="Nature">
        <title>Pan genome of the phytoplankton Emiliania underpins its global distribution.</title>
        <authorList>
            <person name="Read B.A."/>
            <person name="Kegel J."/>
            <person name="Klute M.J."/>
            <person name="Kuo A."/>
            <person name="Lefebvre S.C."/>
            <person name="Maumus F."/>
            <person name="Mayer C."/>
            <person name="Miller J."/>
            <person name="Monier A."/>
            <person name="Salamov A."/>
            <person name="Young J."/>
            <person name="Aguilar M."/>
            <person name="Claverie J.M."/>
            <person name="Frickenhaus S."/>
            <person name="Gonzalez K."/>
            <person name="Herman E.K."/>
            <person name="Lin Y.C."/>
            <person name="Napier J."/>
            <person name="Ogata H."/>
            <person name="Sarno A.F."/>
            <person name="Shmutz J."/>
            <person name="Schroeder D."/>
            <person name="de Vargas C."/>
            <person name="Verret F."/>
            <person name="von Dassow P."/>
            <person name="Valentin K."/>
            <person name="Van de Peer Y."/>
            <person name="Wheeler G."/>
            <person name="Dacks J.B."/>
            <person name="Delwiche C.F."/>
            <person name="Dyhrman S.T."/>
            <person name="Glockner G."/>
            <person name="John U."/>
            <person name="Richards T."/>
            <person name="Worden A.Z."/>
            <person name="Zhang X."/>
            <person name="Grigoriev I.V."/>
            <person name="Allen A.E."/>
            <person name="Bidle K."/>
            <person name="Borodovsky M."/>
            <person name="Bowler C."/>
            <person name="Brownlee C."/>
            <person name="Cock J.M."/>
            <person name="Elias M."/>
            <person name="Gladyshev V.N."/>
            <person name="Groth M."/>
            <person name="Guda C."/>
            <person name="Hadaegh A."/>
            <person name="Iglesias-Rodriguez M.D."/>
            <person name="Jenkins J."/>
            <person name="Jones B.M."/>
            <person name="Lawson T."/>
            <person name="Leese F."/>
            <person name="Lindquist E."/>
            <person name="Lobanov A."/>
            <person name="Lomsadze A."/>
            <person name="Malik S.B."/>
            <person name="Marsh M.E."/>
            <person name="Mackinder L."/>
            <person name="Mock T."/>
            <person name="Mueller-Roeber B."/>
            <person name="Pagarete A."/>
            <person name="Parker M."/>
            <person name="Probert I."/>
            <person name="Quesneville H."/>
            <person name="Raines C."/>
            <person name="Rensing S.A."/>
            <person name="Riano-Pachon D.M."/>
            <person name="Richier S."/>
            <person name="Rokitta S."/>
            <person name="Shiraiwa Y."/>
            <person name="Soanes D.M."/>
            <person name="van der Giezen M."/>
            <person name="Wahlund T.M."/>
            <person name="Williams B."/>
            <person name="Wilson W."/>
            <person name="Wolfe G."/>
            <person name="Wurch L.L."/>
        </authorList>
    </citation>
    <scope>NUCLEOTIDE SEQUENCE</scope>
</reference>
<keyword evidence="1" id="KW-0472">Membrane</keyword>
<evidence type="ECO:0000313" key="3">
    <source>
        <dbReference type="Proteomes" id="UP000013827"/>
    </source>
</evidence>
<keyword evidence="1" id="KW-0812">Transmembrane</keyword>
<dbReference type="OMA" id="PLIFLAW"/>
<dbReference type="HOGENOM" id="CLU_476048_0_0_1"/>
<feature type="transmembrane region" description="Helical" evidence="1">
    <location>
        <begin position="224"/>
        <end position="248"/>
    </location>
</feature>
<protein>
    <submittedName>
        <fullName evidence="2">Uncharacterized protein</fullName>
    </submittedName>
</protein>
<keyword evidence="3" id="KW-1185">Reference proteome</keyword>
<accession>A0A0D3KGR0</accession>
<name>A0A0D3KGR0_EMIH1</name>
<sequence>MLLTIAAELLPYSSFLSTSSFLLNAAFRPAPLSTIISTVVEAAKAVPAAACNLASFGFTISLGLAMLCVPLVISTCVWTVWTLAAVGPARKTLSTILMCGLGPLVLPLLSSIVLGIAWVAFSVLAAAAATLLPCVVLLSALYWGLVSAAEFRTRERRKPQDGAQDITFTEMLLAIFAAATSLAVTGPVVLLLTLIKSPLVLLGATVLASSQALGAIWKSRAGPFGSLLLLVLFALGFSVGVPCLAIAIALSALVKLVGCALWPGYVACGWLRTVGAKRRVAHRRLTVRAVRARLSDASKAAYQVVWLSDIVTNASILLRPDLAAQAVHEFGDLARGARRELSPEVRCVSWFPPAVIGVFGGRVGDGGGEWRVEVGRLAAKAGVESGAFERMWGAFFAAVEASGRRCLAEGLLTEDAILEAQPSLIVGLPSLVLFEAVVRSPPNDDALTLRDGTELTNSSRPRGAWADARWAELMRAKHKWQQHEARILSGLGSDALQRSRRALEAVLLAGGEDPTELSEKLAALVGPGEEELSGPERDVRQALYAAALACAGHAIFKRHCNDALQAVLSVD</sequence>
<dbReference type="RefSeq" id="XP_005787374.1">
    <property type="nucleotide sequence ID" value="XM_005787317.1"/>
</dbReference>
<dbReference type="KEGG" id="ehx:EMIHUDRAFT_110983"/>
<feature type="transmembrane region" description="Helical" evidence="1">
    <location>
        <begin position="199"/>
        <end position="217"/>
    </location>
</feature>
<dbReference type="AlphaFoldDB" id="A0A0D3KGR0"/>
<feature type="transmembrane region" description="Helical" evidence="1">
    <location>
        <begin position="172"/>
        <end position="193"/>
    </location>
</feature>
<reference evidence="2" key="2">
    <citation type="submission" date="2024-10" db="UniProtKB">
        <authorList>
            <consortium name="EnsemblProtists"/>
        </authorList>
    </citation>
    <scope>IDENTIFICATION</scope>
</reference>
<dbReference type="Proteomes" id="UP000013827">
    <property type="component" value="Unassembled WGS sequence"/>
</dbReference>
<organism evidence="2 3">
    <name type="scientific">Emiliania huxleyi (strain CCMP1516)</name>
    <dbReference type="NCBI Taxonomy" id="280463"/>
    <lineage>
        <taxon>Eukaryota</taxon>
        <taxon>Haptista</taxon>
        <taxon>Haptophyta</taxon>
        <taxon>Prymnesiophyceae</taxon>
        <taxon>Isochrysidales</taxon>
        <taxon>Noelaerhabdaceae</taxon>
        <taxon>Emiliania</taxon>
    </lineage>
</organism>
<dbReference type="PaxDb" id="2903-EOD34945"/>
<proteinExistence type="predicted"/>